<dbReference type="Proteomes" id="UP000176868">
    <property type="component" value="Unassembled WGS sequence"/>
</dbReference>
<proteinExistence type="predicted"/>
<dbReference type="AlphaFoldDB" id="A0A1G2V8M2"/>
<dbReference type="STRING" id="1802782.A2544_00155"/>
<comment type="caution">
    <text evidence="1">The sequence shown here is derived from an EMBL/GenBank/DDBJ whole genome shotgun (WGS) entry which is preliminary data.</text>
</comment>
<protein>
    <submittedName>
        <fullName evidence="1">Uncharacterized protein</fullName>
    </submittedName>
</protein>
<reference evidence="1 2" key="1">
    <citation type="journal article" date="2016" name="Nat. Commun.">
        <title>Thousands of microbial genomes shed light on interconnected biogeochemical processes in an aquifer system.</title>
        <authorList>
            <person name="Anantharaman K."/>
            <person name="Brown C.T."/>
            <person name="Hug L.A."/>
            <person name="Sharon I."/>
            <person name="Castelle C.J."/>
            <person name="Probst A.J."/>
            <person name="Thomas B.C."/>
            <person name="Singh A."/>
            <person name="Wilkins M.J."/>
            <person name="Karaoz U."/>
            <person name="Brodie E.L."/>
            <person name="Williams K.H."/>
            <person name="Hubbard S.S."/>
            <person name="Banfield J.F."/>
        </authorList>
    </citation>
    <scope>NUCLEOTIDE SEQUENCE [LARGE SCALE GENOMIC DNA]</scope>
</reference>
<evidence type="ECO:0000313" key="2">
    <source>
        <dbReference type="Proteomes" id="UP000176868"/>
    </source>
</evidence>
<organism evidence="1 2">
    <name type="scientific">Candidatus Zambryskibacteria bacterium RIFOXYD2_FULL_43_10</name>
    <dbReference type="NCBI Taxonomy" id="1802782"/>
    <lineage>
        <taxon>Bacteria</taxon>
        <taxon>Candidatus Zambryskiibacteriota</taxon>
    </lineage>
</organism>
<gene>
    <name evidence="1" type="ORF">A2544_00155</name>
</gene>
<sequence length="234" mass="26458">MNKRLIIIIVIALAVSAGTYFLVFRSYCETADPISSVSKSPQEVFPGVDNVNCKNYFKAFLMLFNAGPKNAERISPSTSFGTKIDTSTWQTYRNEKFGYEFQYPKEWRLSLGPGEMENYEADLTLVKEKPGKEEPGNISQYVIIVRYLTPQGLNLMGVSYCEAYQDDSKRCEPRVVDNIATFIDLGIPTKWGDYIANLKVLHPNGGAVLFTLRPVQDDTINVFNILLSTFKFTK</sequence>
<dbReference type="EMBL" id="MHWZ01000010">
    <property type="protein sequence ID" value="OHB17925.1"/>
    <property type="molecule type" value="Genomic_DNA"/>
</dbReference>
<name>A0A1G2V8M2_9BACT</name>
<evidence type="ECO:0000313" key="1">
    <source>
        <dbReference type="EMBL" id="OHB17925.1"/>
    </source>
</evidence>
<accession>A0A1G2V8M2</accession>